<comment type="subcellular location">
    <subcellularLocation>
        <location evidence="1">Nucleus</location>
    </subcellularLocation>
</comment>
<dbReference type="PROSITE" id="PS50048">
    <property type="entry name" value="ZN2_CY6_FUNGAL_2"/>
    <property type="match status" value="1"/>
</dbReference>
<sequence length="1282" mass="142594">MAAPSLNGNHHHQETQQEQRRDYQHSQRNDHLHLLPSERNAFIEPVHDSRYLPLSQPGRLITNGSARRTDNRDRVPHQFGVSVSVGPQNNYYSNSSPLSPGTKLGSMRNENTGFNRGYQYNGTHSENYRADDKNVPSGVRPDEHPYTGLESQLRQTSGVNARKISAQNNPNGDSGHQEHSGDQHHDDTDDDDEIKRETDSRTASASATPSRNVLPGARRDSIDSTGSNGSGKEGSKKRGGPVFTDHTGKQYYEEDVVSPDIANEVPQGWQIGAGKKCLNKLLPMFKDGLPVFPEWGLTSAGKARQRLPKACASCRTKKIKCVESEQDDTKCQHCVKMRIACSQDEEEKPARKNSKKISEKKRKKDGTIDQDSNAGESASPGLLPLNVPPPTSSKKRKTSDDGIKAGGFSKRGKLSRDNSFSMEPLDEKASDMDNFVDNSKSILRHQQPNIRATPVQREKGLGFADEVIASTSLIDQRPASKPYGSRLLVEQYTYGGTGKHIPSVIEAPYASPTTSMEQPVTYVVNNNSYATSSKDMSATPTLTSTPPLLSVPPPFGEDPRHSRLPNADVLEHLINVYFTYVYSQTYAFLHRQTFTETLYKQPPVLIFSLCAVAARFSDRFSKYEEEFAGPARKLIFENYDNYSIEVVQSLVHMGLHDFGSSNGDKAWMFCGMAVRMGSALNLNLENGHAKTVIKSPIAREVARRTYWSYYLMDRFNGYGVARPFLTQDHDCHLQLPCNQPSFRDGECVVTQHLAGPNPSKPHVGDTYMGAMAFLVRVASIWGNILKQIHLSGFDKDKDREKDFQSLLENLEVWRKSLPRGLEYSNENLVGQIKVGTAGAFVTMHVMWHTAMAYVHRYVRTMENQKEMQNSNSSVATENIVRSIRKTFVHADAVLLIMSHVQERRNEAQRMGDTEVIVNAPFLGQAISDACDISIIRAMELKGEPGGARDQKDRVFVGLEWLKELRKYWKPLEGMYKKLRKACRTLDMTISQPLSGRMSNVIPSPDSGNGSELLTNYAMFQFPIDPNTYNLQPGIDPVDPLRVSSMNEQAWYGLPEHYYEVAFSGSGLSLYGIAEAEGGFPQLYLDPDAVDSMRGGMDHMETTLASSSDVYQTDIQGHATLDSSQMPLMPQQSYEQIHPGHHTGPQDIEEDSDNDEDDEKTNEEDESTSTSRRRNKGKPNISTLYFHPSAVLDGKLACSSGSDTSGQESRRQSEAVPKTETNPMDVLHLLVSESVNTHYISKAVGARDHSDLGTGRAGAMVPDDQSLMGEVNADNSKGHRHSL</sequence>
<feature type="compositionally biased region" description="Low complexity" evidence="7">
    <location>
        <begin position="201"/>
        <end position="211"/>
    </location>
</feature>
<proteinExistence type="predicted"/>
<feature type="region of interest" description="Disordered" evidence="7">
    <location>
        <begin position="1195"/>
        <end position="1222"/>
    </location>
</feature>
<evidence type="ECO:0000313" key="9">
    <source>
        <dbReference type="EMBL" id="KAL0640099.1"/>
    </source>
</evidence>
<evidence type="ECO:0000256" key="3">
    <source>
        <dbReference type="ARBA" id="ARBA00023015"/>
    </source>
</evidence>
<feature type="compositionally biased region" description="Basic and acidic residues" evidence="7">
    <location>
        <begin position="11"/>
        <end position="27"/>
    </location>
</feature>
<feature type="domain" description="Zn(2)-C6 fungal-type" evidence="8">
    <location>
        <begin position="310"/>
        <end position="343"/>
    </location>
</feature>
<protein>
    <recommendedName>
        <fullName evidence="8">Zn(2)-C6 fungal-type domain-containing protein</fullName>
    </recommendedName>
</protein>
<evidence type="ECO:0000256" key="1">
    <source>
        <dbReference type="ARBA" id="ARBA00004123"/>
    </source>
</evidence>
<dbReference type="SUPFAM" id="SSF57701">
    <property type="entry name" value="Zn2/Cys6 DNA-binding domain"/>
    <property type="match status" value="1"/>
</dbReference>
<keyword evidence="6" id="KW-0539">Nucleus</keyword>
<feature type="compositionally biased region" description="Basic and acidic residues" evidence="7">
    <location>
        <begin position="126"/>
        <end position="145"/>
    </location>
</feature>
<dbReference type="CDD" id="cd00067">
    <property type="entry name" value="GAL4"/>
    <property type="match status" value="1"/>
</dbReference>
<comment type="caution">
    <text evidence="9">The sequence shown here is derived from an EMBL/GenBank/DDBJ whole genome shotgun (WGS) entry which is preliminary data.</text>
</comment>
<feature type="region of interest" description="Disordered" evidence="7">
    <location>
        <begin position="1134"/>
        <end position="1181"/>
    </location>
</feature>
<organism evidence="9 10">
    <name type="scientific">Discina gigas</name>
    <dbReference type="NCBI Taxonomy" id="1032678"/>
    <lineage>
        <taxon>Eukaryota</taxon>
        <taxon>Fungi</taxon>
        <taxon>Dikarya</taxon>
        <taxon>Ascomycota</taxon>
        <taxon>Pezizomycotina</taxon>
        <taxon>Pezizomycetes</taxon>
        <taxon>Pezizales</taxon>
        <taxon>Discinaceae</taxon>
        <taxon>Discina</taxon>
    </lineage>
</organism>
<evidence type="ECO:0000256" key="4">
    <source>
        <dbReference type="ARBA" id="ARBA00023026"/>
    </source>
</evidence>
<evidence type="ECO:0000313" key="10">
    <source>
        <dbReference type="Proteomes" id="UP001447188"/>
    </source>
</evidence>
<dbReference type="PANTHER" id="PTHR47338:SF27">
    <property type="entry name" value="ZN(II)2CYS6 TRANSCRIPTION FACTOR (EUROFUNG)"/>
    <property type="match status" value="1"/>
</dbReference>
<dbReference type="Gene3D" id="4.10.240.10">
    <property type="entry name" value="Zn(2)-C6 fungal-type DNA-binding domain"/>
    <property type="match status" value="1"/>
</dbReference>
<evidence type="ECO:0000256" key="2">
    <source>
        <dbReference type="ARBA" id="ARBA00022723"/>
    </source>
</evidence>
<dbReference type="CDD" id="cd12148">
    <property type="entry name" value="fungal_TF_MHR"/>
    <property type="match status" value="1"/>
</dbReference>
<dbReference type="InterPro" id="IPR050815">
    <property type="entry name" value="TF_fung"/>
</dbReference>
<dbReference type="Pfam" id="PF04082">
    <property type="entry name" value="Fungal_trans"/>
    <property type="match status" value="1"/>
</dbReference>
<evidence type="ECO:0000256" key="7">
    <source>
        <dbReference type="SAM" id="MobiDB-lite"/>
    </source>
</evidence>
<evidence type="ECO:0000256" key="6">
    <source>
        <dbReference type="ARBA" id="ARBA00023242"/>
    </source>
</evidence>
<keyword evidence="10" id="KW-1185">Reference proteome</keyword>
<gene>
    <name evidence="9" type="ORF">Q9L58_000927</name>
</gene>
<dbReference type="Proteomes" id="UP001447188">
    <property type="component" value="Unassembled WGS sequence"/>
</dbReference>
<feature type="compositionally biased region" description="Polar residues" evidence="7">
    <location>
        <begin position="108"/>
        <end position="125"/>
    </location>
</feature>
<dbReference type="SMART" id="SM00906">
    <property type="entry name" value="Fungal_trans"/>
    <property type="match status" value="1"/>
</dbReference>
<dbReference type="PANTHER" id="PTHR47338">
    <property type="entry name" value="ZN(II)2CYS6 TRANSCRIPTION FACTOR (EUROFUNG)-RELATED"/>
    <property type="match status" value="1"/>
</dbReference>
<keyword evidence="3" id="KW-0805">Transcription regulation</keyword>
<dbReference type="InterPro" id="IPR036864">
    <property type="entry name" value="Zn2-C6_fun-type_DNA-bd_sf"/>
</dbReference>
<keyword evidence="5" id="KW-0804">Transcription</keyword>
<dbReference type="InterPro" id="IPR007219">
    <property type="entry name" value="XnlR_reg_dom"/>
</dbReference>
<reference evidence="9 10" key="1">
    <citation type="submission" date="2024-02" db="EMBL/GenBank/DDBJ databases">
        <title>Discinaceae phylogenomics.</title>
        <authorList>
            <person name="Dirks A.C."/>
            <person name="James T.Y."/>
        </authorList>
    </citation>
    <scope>NUCLEOTIDE SEQUENCE [LARGE SCALE GENOMIC DNA]</scope>
    <source>
        <strain evidence="9 10">ACD0624</strain>
    </source>
</reference>
<evidence type="ECO:0000259" key="8">
    <source>
        <dbReference type="PROSITE" id="PS50048"/>
    </source>
</evidence>
<dbReference type="EMBL" id="JBBBZM010000006">
    <property type="protein sequence ID" value="KAL0640099.1"/>
    <property type="molecule type" value="Genomic_DNA"/>
</dbReference>
<feature type="compositionally biased region" description="Polar residues" evidence="7">
    <location>
        <begin position="149"/>
        <end position="174"/>
    </location>
</feature>
<dbReference type="SMART" id="SM00066">
    <property type="entry name" value="GAL4"/>
    <property type="match status" value="1"/>
</dbReference>
<feature type="compositionally biased region" description="Acidic residues" evidence="7">
    <location>
        <begin position="1146"/>
        <end position="1166"/>
    </location>
</feature>
<feature type="region of interest" description="Disordered" evidence="7">
    <location>
        <begin position="342"/>
        <end position="432"/>
    </location>
</feature>
<name>A0ABR3GVX9_9PEZI</name>
<dbReference type="PROSITE" id="PS00463">
    <property type="entry name" value="ZN2_CY6_FUNGAL_1"/>
    <property type="match status" value="1"/>
</dbReference>
<accession>A0ABR3GVX9</accession>
<feature type="compositionally biased region" description="Basic and acidic residues" evidence="7">
    <location>
        <begin position="67"/>
        <end position="76"/>
    </location>
</feature>
<feature type="region of interest" description="Disordered" evidence="7">
    <location>
        <begin position="1"/>
        <end position="27"/>
    </location>
</feature>
<feature type="region of interest" description="Disordered" evidence="7">
    <location>
        <begin position="52"/>
        <end position="248"/>
    </location>
</feature>
<evidence type="ECO:0000256" key="5">
    <source>
        <dbReference type="ARBA" id="ARBA00023163"/>
    </source>
</evidence>
<feature type="compositionally biased region" description="Basic and acidic residues" evidence="7">
    <location>
        <begin position="175"/>
        <end position="200"/>
    </location>
</feature>
<keyword evidence="4" id="KW-0843">Virulence</keyword>
<dbReference type="InterPro" id="IPR001138">
    <property type="entry name" value="Zn2Cys6_DnaBD"/>
</dbReference>
<feature type="compositionally biased region" description="Basic residues" evidence="7">
    <location>
        <begin position="351"/>
        <end position="364"/>
    </location>
</feature>
<keyword evidence="2" id="KW-0479">Metal-binding</keyword>